<evidence type="ECO:0000256" key="3">
    <source>
        <dbReference type="ARBA" id="ARBA00022475"/>
    </source>
</evidence>
<dbReference type="Pfam" id="PF03717">
    <property type="entry name" value="PBP_dimer"/>
    <property type="match status" value="1"/>
</dbReference>
<comment type="subcellular location">
    <subcellularLocation>
        <location evidence="1">Cell membrane</location>
        <topology evidence="1">Single-pass membrane protein</topology>
    </subcellularLocation>
</comment>
<dbReference type="Pfam" id="PF00905">
    <property type="entry name" value="Transpeptidase"/>
    <property type="match status" value="1"/>
</dbReference>
<keyword evidence="6" id="KW-0573">Peptidoglycan synthesis</keyword>
<dbReference type="GO" id="GO:0071972">
    <property type="term" value="F:peptidoglycan L,D-transpeptidase activity"/>
    <property type="evidence" value="ECO:0007669"/>
    <property type="project" value="TreeGrafter"/>
</dbReference>
<comment type="caution">
    <text evidence="12">The sequence shown here is derived from an EMBL/GenBank/DDBJ whole genome shotgun (WGS) entry which is preliminary data.</text>
</comment>
<evidence type="ECO:0000313" key="13">
    <source>
        <dbReference type="Proteomes" id="UP000051139"/>
    </source>
</evidence>
<feature type="domain" description="Penicillin-binding protein dimerisation" evidence="11">
    <location>
        <begin position="35"/>
        <end position="268"/>
    </location>
</feature>
<protein>
    <submittedName>
        <fullName evidence="12">Cell division protein FtsI penicillin-binding protein 2</fullName>
    </submittedName>
</protein>
<evidence type="ECO:0000256" key="7">
    <source>
        <dbReference type="ARBA" id="ARBA00022989"/>
    </source>
</evidence>
<evidence type="ECO:0000256" key="9">
    <source>
        <dbReference type="ARBA" id="ARBA00023316"/>
    </source>
</evidence>
<evidence type="ECO:0000256" key="1">
    <source>
        <dbReference type="ARBA" id="ARBA00004162"/>
    </source>
</evidence>
<dbReference type="AlphaFoldDB" id="A0A0R2L8C5"/>
<comment type="similarity">
    <text evidence="2">Belongs to the transpeptidase family.</text>
</comment>
<dbReference type="STRING" id="348151.IV55_GL000350"/>
<keyword evidence="8" id="KW-0472">Membrane</keyword>
<dbReference type="PANTHER" id="PTHR30627">
    <property type="entry name" value="PEPTIDOGLYCAN D,D-TRANSPEPTIDASE"/>
    <property type="match status" value="1"/>
</dbReference>
<reference evidence="12 13" key="1">
    <citation type="journal article" date="2015" name="Genome Announc.">
        <title>Expanding the biotechnology potential of lactobacilli through comparative genomics of 213 strains and associated genera.</title>
        <authorList>
            <person name="Sun Z."/>
            <person name="Harris H.M."/>
            <person name="McCann A."/>
            <person name="Guo C."/>
            <person name="Argimon S."/>
            <person name="Zhang W."/>
            <person name="Yang X."/>
            <person name="Jeffery I.B."/>
            <person name="Cooney J.C."/>
            <person name="Kagawa T.F."/>
            <person name="Liu W."/>
            <person name="Song Y."/>
            <person name="Salvetti E."/>
            <person name="Wrobel A."/>
            <person name="Rasinkangas P."/>
            <person name="Parkhill J."/>
            <person name="Rea M.C."/>
            <person name="O'Sullivan O."/>
            <person name="Ritari J."/>
            <person name="Douillard F.P."/>
            <person name="Paul Ross R."/>
            <person name="Yang R."/>
            <person name="Briner A.E."/>
            <person name="Felis G.E."/>
            <person name="de Vos W.M."/>
            <person name="Barrangou R."/>
            <person name="Klaenhammer T.R."/>
            <person name="Caufield P.W."/>
            <person name="Cui Y."/>
            <person name="Zhang H."/>
            <person name="O'Toole P.W."/>
        </authorList>
    </citation>
    <scope>NUCLEOTIDE SEQUENCE [LARGE SCALE GENOMIC DNA]</scope>
    <source>
        <strain evidence="12 13">DSM 22696</strain>
    </source>
</reference>
<dbReference type="InterPro" id="IPR050515">
    <property type="entry name" value="Beta-lactam/transpept"/>
</dbReference>
<evidence type="ECO:0000256" key="2">
    <source>
        <dbReference type="ARBA" id="ARBA00007171"/>
    </source>
</evidence>
<dbReference type="GO" id="GO:0005886">
    <property type="term" value="C:plasma membrane"/>
    <property type="evidence" value="ECO:0007669"/>
    <property type="project" value="UniProtKB-SubCell"/>
</dbReference>
<keyword evidence="9" id="KW-0961">Cell wall biogenesis/degradation</keyword>
<gene>
    <name evidence="12" type="ORF">IV55_GL000350</name>
</gene>
<dbReference type="InterPro" id="IPR012338">
    <property type="entry name" value="Beta-lactam/transpept-like"/>
</dbReference>
<name>A0A0R2L8C5_9LACO</name>
<dbReference type="Gene3D" id="3.40.710.10">
    <property type="entry name" value="DD-peptidase/beta-lactamase superfamily"/>
    <property type="match status" value="1"/>
</dbReference>
<dbReference type="GO" id="GO:0071555">
    <property type="term" value="P:cell wall organization"/>
    <property type="evidence" value="ECO:0007669"/>
    <property type="project" value="UniProtKB-KW"/>
</dbReference>
<dbReference type="SUPFAM" id="SSF56601">
    <property type="entry name" value="beta-lactamase/transpeptidase-like"/>
    <property type="match status" value="1"/>
</dbReference>
<keyword evidence="5" id="KW-0133">Cell shape</keyword>
<sequence>MLAALAAQMAYLQIKNGATFKAEVNRTDNTIETNNVQRGMIYDASGKVLVGNESHQAISYTKGINVTSASMFKVANKLSQYLTVPTDALTDRQTAIYYLANEKHAAVITAKIPKAQALSATALQDATQDYVVKHMPSLTDQEKQAAAIFTKMNGAYALSTTYIKERDVTPTEVSEIGEHMADMPGVKTATSWSRSYPTGNSVKSFVGTVTSEKQGLPADEVNSLLSQGYSRNDSVGSSYIEKAYEPILRGTKSRTSVEVSSGNKITKQVEEYAGKKGSNLVLTVNSKFQDAVQEVIDKQLPGGTCQGAYAVVMNPSTGAVLALAGDSRNPNSGKVTTDALGAINQPIVMGSVVKPAMLTGGFQSGKLTPDNNTLVDQPIVLTGTSKITTDWNQNSAIPMNAAMALETSSNSYAVQVALKMADFKYSPGASINGLPDNMFQMLRNNFSQYGLGVKTGIDLPGESAGLKGLSSRAHIGSALPEAFGNYDAYTTLQLGQYVSTLANGGYRMKPYLVQQVRGTGKNGGLGAVEYQATPQALNYVDASPEAKAIVKQGMWQVVNGSSAHRTGADVLQKLKPGIVAKTGTAETFVNGQQTVTSSIISYAPSDHPQIAVAVAVPGLPQTDASYLVNQTIASEIYKLYWKDIADSDGIK</sequence>
<dbReference type="InterPro" id="IPR001460">
    <property type="entry name" value="PCN-bd_Tpept"/>
</dbReference>
<evidence type="ECO:0000256" key="5">
    <source>
        <dbReference type="ARBA" id="ARBA00022960"/>
    </source>
</evidence>
<keyword evidence="12" id="KW-0131">Cell cycle</keyword>
<dbReference type="SUPFAM" id="SSF56519">
    <property type="entry name" value="Penicillin binding protein dimerisation domain"/>
    <property type="match status" value="1"/>
</dbReference>
<dbReference type="Gene3D" id="3.90.1310.10">
    <property type="entry name" value="Penicillin-binding protein 2a (Domain 2)"/>
    <property type="match status" value="1"/>
</dbReference>
<dbReference type="PATRIC" id="fig|348151.3.peg.357"/>
<dbReference type="Proteomes" id="UP000051139">
    <property type="component" value="Unassembled WGS sequence"/>
</dbReference>
<dbReference type="GO" id="GO:0008360">
    <property type="term" value="P:regulation of cell shape"/>
    <property type="evidence" value="ECO:0007669"/>
    <property type="project" value="UniProtKB-KW"/>
</dbReference>
<dbReference type="GO" id="GO:0009252">
    <property type="term" value="P:peptidoglycan biosynthetic process"/>
    <property type="evidence" value="ECO:0007669"/>
    <property type="project" value="UniProtKB-KW"/>
</dbReference>
<keyword evidence="13" id="KW-1185">Reference proteome</keyword>
<dbReference type="EMBL" id="JQCB01000011">
    <property type="protein sequence ID" value="KRN95069.1"/>
    <property type="molecule type" value="Genomic_DNA"/>
</dbReference>
<dbReference type="InterPro" id="IPR036138">
    <property type="entry name" value="PBP_dimer_sf"/>
</dbReference>
<evidence type="ECO:0000256" key="8">
    <source>
        <dbReference type="ARBA" id="ARBA00023136"/>
    </source>
</evidence>
<evidence type="ECO:0000256" key="6">
    <source>
        <dbReference type="ARBA" id="ARBA00022984"/>
    </source>
</evidence>
<accession>A0A0R2L8C5</accession>
<dbReference type="GO" id="GO:0051301">
    <property type="term" value="P:cell division"/>
    <property type="evidence" value="ECO:0007669"/>
    <property type="project" value="UniProtKB-KW"/>
</dbReference>
<evidence type="ECO:0000259" key="11">
    <source>
        <dbReference type="Pfam" id="PF03717"/>
    </source>
</evidence>
<keyword evidence="4" id="KW-0812">Transmembrane</keyword>
<dbReference type="InterPro" id="IPR005311">
    <property type="entry name" value="PBP_dimer"/>
</dbReference>
<evidence type="ECO:0000313" key="12">
    <source>
        <dbReference type="EMBL" id="KRN95069.1"/>
    </source>
</evidence>
<proteinExistence type="inferred from homology"/>
<dbReference type="Gene3D" id="1.10.10.1230">
    <property type="entry name" value="Penicillin-binding protein, N-terminal non-catalytic domain, head sub-domain"/>
    <property type="match status" value="1"/>
</dbReference>
<keyword evidence="12" id="KW-0132">Cell division</keyword>
<evidence type="ECO:0000259" key="10">
    <source>
        <dbReference type="Pfam" id="PF00905"/>
    </source>
</evidence>
<keyword evidence="3" id="KW-1003">Cell membrane</keyword>
<dbReference type="PANTHER" id="PTHR30627:SF2">
    <property type="entry name" value="PEPTIDOGLYCAN D,D-TRANSPEPTIDASE MRDA"/>
    <property type="match status" value="1"/>
</dbReference>
<keyword evidence="7" id="KW-1133">Transmembrane helix</keyword>
<dbReference type="GO" id="GO:0008658">
    <property type="term" value="F:penicillin binding"/>
    <property type="evidence" value="ECO:0007669"/>
    <property type="project" value="InterPro"/>
</dbReference>
<feature type="domain" description="Penicillin-binding protein transpeptidase" evidence="10">
    <location>
        <begin position="309"/>
        <end position="637"/>
    </location>
</feature>
<evidence type="ECO:0000256" key="4">
    <source>
        <dbReference type="ARBA" id="ARBA00022692"/>
    </source>
</evidence>
<organism evidence="12 13">
    <name type="scientific">Furfurilactobacillus siliginis</name>
    <dbReference type="NCBI Taxonomy" id="348151"/>
    <lineage>
        <taxon>Bacteria</taxon>
        <taxon>Bacillati</taxon>
        <taxon>Bacillota</taxon>
        <taxon>Bacilli</taxon>
        <taxon>Lactobacillales</taxon>
        <taxon>Lactobacillaceae</taxon>
        <taxon>Furfurilactobacillus</taxon>
    </lineage>
</organism>